<proteinExistence type="predicted"/>
<accession>A0A0F8XHE9</accession>
<dbReference type="AlphaFoldDB" id="A0A0F8XHE9"/>
<sequence length="88" mass="10044">MRVEMKKADTSIPHKCGCICPNVKTNFQSSTAKRGEFFRFPKVAISICNFKIVNFREFNVIILHFQSNVNLIFKIVICHKSLNPKGLG</sequence>
<dbReference type="EMBL" id="LAZR01062986">
    <property type="protein sequence ID" value="KKK60405.1"/>
    <property type="molecule type" value="Genomic_DNA"/>
</dbReference>
<gene>
    <name evidence="1" type="ORF">LCGC14_3024670</name>
</gene>
<organism evidence="1">
    <name type="scientific">marine sediment metagenome</name>
    <dbReference type="NCBI Taxonomy" id="412755"/>
    <lineage>
        <taxon>unclassified sequences</taxon>
        <taxon>metagenomes</taxon>
        <taxon>ecological metagenomes</taxon>
    </lineage>
</organism>
<reference evidence="1" key="1">
    <citation type="journal article" date="2015" name="Nature">
        <title>Complex archaea that bridge the gap between prokaryotes and eukaryotes.</title>
        <authorList>
            <person name="Spang A."/>
            <person name="Saw J.H."/>
            <person name="Jorgensen S.L."/>
            <person name="Zaremba-Niedzwiedzka K."/>
            <person name="Martijn J."/>
            <person name="Lind A.E."/>
            <person name="van Eijk R."/>
            <person name="Schleper C."/>
            <person name="Guy L."/>
            <person name="Ettema T.J."/>
        </authorList>
    </citation>
    <scope>NUCLEOTIDE SEQUENCE</scope>
</reference>
<protein>
    <submittedName>
        <fullName evidence="1">Uncharacterized protein</fullName>
    </submittedName>
</protein>
<comment type="caution">
    <text evidence="1">The sequence shown here is derived from an EMBL/GenBank/DDBJ whole genome shotgun (WGS) entry which is preliminary data.</text>
</comment>
<feature type="non-terminal residue" evidence="1">
    <location>
        <position position="88"/>
    </location>
</feature>
<evidence type="ECO:0000313" key="1">
    <source>
        <dbReference type="EMBL" id="KKK60405.1"/>
    </source>
</evidence>
<name>A0A0F8XHE9_9ZZZZ</name>